<feature type="compositionally biased region" description="Polar residues" evidence="1">
    <location>
        <begin position="184"/>
        <end position="204"/>
    </location>
</feature>
<proteinExistence type="predicted"/>
<dbReference type="EMBL" id="MNAD01001223">
    <property type="protein sequence ID" value="OJT07124.1"/>
    <property type="molecule type" value="Genomic_DNA"/>
</dbReference>
<gene>
    <name evidence="2" type="ORF">TRAPUB_2022</name>
</gene>
<dbReference type="OrthoDB" id="2757227at2759"/>
<feature type="region of interest" description="Disordered" evidence="1">
    <location>
        <begin position="171"/>
        <end position="300"/>
    </location>
</feature>
<keyword evidence="3" id="KW-1185">Reference proteome</keyword>
<dbReference type="STRING" id="154538.A0A1M2VHP2"/>
<sequence length="417" mass="45980">MAQDDGLEVKEEDCGDGVLEERLEDVEAFYVVLDRELGGIYPLRPPDMALGRHINLLPIVVICRSREEALKINTLNKEIVAQLRDPTNAREFARRIISSDFVRTQLMDVQPPDNLYYALRVAKQTGIYHEFTWSKYLRPIARGPRPEYKKFTMFGNALLFMLDKEHLQPKFVVPPLGPSPFEETGSQGPSGQTASPRSARTAPSNIPAPSPLVFPDPLQNRARPSTPMNTPSSPVKTSASRSCSPVKRAGSRAASPVKPGLIVHSPPTRATTAPVTPQKPRTRLPTSPFMQGGRSSPTRVLADRSTSFLDGSSVIDVSDDEAGALSHPLLDQLRDIVRAPGPLGSDRIPVLNLGVALDIWFTVQDLTAEQQIYTLQAFLWSATVMEFCMTAGRPPLELRVEQAEYAWGLFTAWASSL</sequence>
<evidence type="ECO:0000256" key="1">
    <source>
        <dbReference type="SAM" id="MobiDB-lite"/>
    </source>
</evidence>
<organism evidence="2 3">
    <name type="scientific">Trametes pubescens</name>
    <name type="common">White-rot fungus</name>
    <dbReference type="NCBI Taxonomy" id="154538"/>
    <lineage>
        <taxon>Eukaryota</taxon>
        <taxon>Fungi</taxon>
        <taxon>Dikarya</taxon>
        <taxon>Basidiomycota</taxon>
        <taxon>Agaricomycotina</taxon>
        <taxon>Agaricomycetes</taxon>
        <taxon>Polyporales</taxon>
        <taxon>Polyporaceae</taxon>
        <taxon>Trametes</taxon>
    </lineage>
</organism>
<feature type="compositionally biased region" description="Polar residues" evidence="1">
    <location>
        <begin position="284"/>
        <end position="300"/>
    </location>
</feature>
<reference evidence="2 3" key="1">
    <citation type="submission" date="2016-10" db="EMBL/GenBank/DDBJ databases">
        <title>Genome sequence of the basidiomycete white-rot fungus Trametes pubescens.</title>
        <authorList>
            <person name="Makela M.R."/>
            <person name="Granchi Z."/>
            <person name="Peng M."/>
            <person name="De Vries R.P."/>
            <person name="Grigoriev I."/>
            <person name="Riley R."/>
            <person name="Hilden K."/>
        </authorList>
    </citation>
    <scope>NUCLEOTIDE SEQUENCE [LARGE SCALE GENOMIC DNA]</scope>
    <source>
        <strain evidence="2 3">FBCC735</strain>
    </source>
</reference>
<feature type="compositionally biased region" description="Low complexity" evidence="1">
    <location>
        <begin position="266"/>
        <end position="276"/>
    </location>
</feature>
<name>A0A1M2VHP2_TRAPU</name>
<evidence type="ECO:0000313" key="3">
    <source>
        <dbReference type="Proteomes" id="UP000184267"/>
    </source>
</evidence>
<feature type="compositionally biased region" description="Polar residues" evidence="1">
    <location>
        <begin position="222"/>
        <end position="243"/>
    </location>
</feature>
<dbReference type="Proteomes" id="UP000184267">
    <property type="component" value="Unassembled WGS sequence"/>
</dbReference>
<evidence type="ECO:0000313" key="2">
    <source>
        <dbReference type="EMBL" id="OJT07124.1"/>
    </source>
</evidence>
<accession>A0A1M2VHP2</accession>
<comment type="caution">
    <text evidence="2">The sequence shown here is derived from an EMBL/GenBank/DDBJ whole genome shotgun (WGS) entry which is preliminary data.</text>
</comment>
<dbReference type="AlphaFoldDB" id="A0A1M2VHP2"/>
<protein>
    <submittedName>
        <fullName evidence="2">Uncharacterized protein</fullName>
    </submittedName>
</protein>